<dbReference type="EMBL" id="JAEKJA010000007">
    <property type="protein sequence ID" value="MBJ3776250.1"/>
    <property type="molecule type" value="Genomic_DNA"/>
</dbReference>
<protein>
    <submittedName>
        <fullName evidence="1">Uncharacterized protein</fullName>
    </submittedName>
</protein>
<evidence type="ECO:0000313" key="2">
    <source>
        <dbReference type="Proteomes" id="UP000609531"/>
    </source>
</evidence>
<dbReference type="AlphaFoldDB" id="A0A934IQL5"/>
<proteinExistence type="predicted"/>
<sequence length="61" mass="7129">MTHTPKVYYFPTSDPDVWIVCDYNPADGAYNANCRKVKTQQLPQRLVIEARRFHNAIIKYA</sequence>
<name>A0A934IQL5_9HYPH</name>
<evidence type="ECO:0000313" key="1">
    <source>
        <dbReference type="EMBL" id="MBJ3776250.1"/>
    </source>
</evidence>
<accession>A0A934IQL5</accession>
<organism evidence="1 2">
    <name type="scientific">Acuticoccus mangrovi</name>
    <dbReference type="NCBI Taxonomy" id="2796142"/>
    <lineage>
        <taxon>Bacteria</taxon>
        <taxon>Pseudomonadati</taxon>
        <taxon>Pseudomonadota</taxon>
        <taxon>Alphaproteobacteria</taxon>
        <taxon>Hyphomicrobiales</taxon>
        <taxon>Amorphaceae</taxon>
        <taxon>Acuticoccus</taxon>
    </lineage>
</organism>
<reference evidence="1" key="1">
    <citation type="submission" date="2020-12" db="EMBL/GenBank/DDBJ databases">
        <title>Bacterial taxonomy.</title>
        <authorList>
            <person name="Pan X."/>
        </authorList>
    </citation>
    <scope>NUCLEOTIDE SEQUENCE</scope>
    <source>
        <strain evidence="1">B2012</strain>
    </source>
</reference>
<comment type="caution">
    <text evidence="1">The sequence shown here is derived from an EMBL/GenBank/DDBJ whole genome shotgun (WGS) entry which is preliminary data.</text>
</comment>
<dbReference type="RefSeq" id="WP_198882123.1">
    <property type="nucleotide sequence ID" value="NZ_JAEKJA010000007.1"/>
</dbReference>
<gene>
    <name evidence="1" type="ORF">JCR33_11155</name>
</gene>
<dbReference type="Proteomes" id="UP000609531">
    <property type="component" value="Unassembled WGS sequence"/>
</dbReference>
<keyword evidence="2" id="KW-1185">Reference proteome</keyword>